<evidence type="ECO:0000313" key="2">
    <source>
        <dbReference type="EMBL" id="PIP56207.1"/>
    </source>
</evidence>
<proteinExistence type="predicted"/>
<accession>A0A2H0BEW2</accession>
<sequence length="171" mass="19512">MASRVLLRLIDEAIIPAIIIFMSKLFAVVFLIQWLGARWEFNTLSFFPGVTFQDSATLIFVNSYSSLFMFIVVFLGLGWVLTKAHHFHDTHISPGFVLQLLSWNLTNVISSTHELFHQGVVWFSYLWLTTLLIGFHVVVGSTFLWVFVVALIGSLFATWILISDVEREVTV</sequence>
<dbReference type="EMBL" id="PCSU01000074">
    <property type="protein sequence ID" value="PIP56207.1"/>
    <property type="molecule type" value="Genomic_DNA"/>
</dbReference>
<name>A0A2H0BEW2_UNCKA</name>
<protein>
    <submittedName>
        <fullName evidence="2">Uncharacterized protein</fullName>
    </submittedName>
</protein>
<reference evidence="2 3" key="1">
    <citation type="submission" date="2017-09" db="EMBL/GenBank/DDBJ databases">
        <title>Depth-based differentiation of microbial function through sediment-hosted aquifers and enrichment of novel symbionts in the deep terrestrial subsurface.</title>
        <authorList>
            <person name="Probst A.J."/>
            <person name="Ladd B."/>
            <person name="Jarett J.K."/>
            <person name="Geller-Mcgrath D.E."/>
            <person name="Sieber C.M."/>
            <person name="Emerson J.B."/>
            <person name="Anantharaman K."/>
            <person name="Thomas B.C."/>
            <person name="Malmstrom R."/>
            <person name="Stieglmeier M."/>
            <person name="Klingl A."/>
            <person name="Woyke T."/>
            <person name="Ryan C.M."/>
            <person name="Banfield J.F."/>
        </authorList>
    </citation>
    <scope>NUCLEOTIDE SEQUENCE [LARGE SCALE GENOMIC DNA]</scope>
    <source>
        <strain evidence="2">CG22_combo_CG10-13_8_21_14_all_39_12</strain>
    </source>
</reference>
<organism evidence="2 3">
    <name type="scientific">candidate division WWE3 bacterium CG22_combo_CG10-13_8_21_14_all_39_12</name>
    <dbReference type="NCBI Taxonomy" id="1975094"/>
    <lineage>
        <taxon>Bacteria</taxon>
        <taxon>Katanobacteria</taxon>
    </lineage>
</organism>
<evidence type="ECO:0000313" key="3">
    <source>
        <dbReference type="Proteomes" id="UP000228495"/>
    </source>
</evidence>
<gene>
    <name evidence="2" type="ORF">COX05_04275</name>
</gene>
<dbReference type="AlphaFoldDB" id="A0A2H0BEW2"/>
<keyword evidence="1" id="KW-1133">Transmembrane helix</keyword>
<feature type="transmembrane region" description="Helical" evidence="1">
    <location>
        <begin position="143"/>
        <end position="162"/>
    </location>
</feature>
<feature type="transmembrane region" description="Helical" evidence="1">
    <location>
        <begin position="12"/>
        <end position="36"/>
    </location>
</feature>
<evidence type="ECO:0000256" key="1">
    <source>
        <dbReference type="SAM" id="Phobius"/>
    </source>
</evidence>
<feature type="transmembrane region" description="Helical" evidence="1">
    <location>
        <begin position="119"/>
        <end position="137"/>
    </location>
</feature>
<comment type="caution">
    <text evidence="2">The sequence shown here is derived from an EMBL/GenBank/DDBJ whole genome shotgun (WGS) entry which is preliminary data.</text>
</comment>
<dbReference type="Proteomes" id="UP000228495">
    <property type="component" value="Unassembled WGS sequence"/>
</dbReference>
<feature type="transmembrane region" description="Helical" evidence="1">
    <location>
        <begin position="56"/>
        <end position="81"/>
    </location>
</feature>
<keyword evidence="1" id="KW-0812">Transmembrane</keyword>
<keyword evidence="1" id="KW-0472">Membrane</keyword>